<organism evidence="2 3">
    <name type="scientific">Kribbella capetownensis</name>
    <dbReference type="NCBI Taxonomy" id="1572659"/>
    <lineage>
        <taxon>Bacteria</taxon>
        <taxon>Bacillati</taxon>
        <taxon>Actinomycetota</taxon>
        <taxon>Actinomycetes</taxon>
        <taxon>Propionibacteriales</taxon>
        <taxon>Kribbellaceae</taxon>
        <taxon>Kribbella</taxon>
    </lineage>
</organism>
<dbReference type="EMBL" id="SJKD01000006">
    <property type="protein sequence ID" value="TCC46435.1"/>
    <property type="molecule type" value="Genomic_DNA"/>
</dbReference>
<dbReference type="GO" id="GO:0016020">
    <property type="term" value="C:membrane"/>
    <property type="evidence" value="ECO:0007669"/>
    <property type="project" value="TreeGrafter"/>
</dbReference>
<dbReference type="PANTHER" id="PTHR43798">
    <property type="entry name" value="MONOACYLGLYCEROL LIPASE"/>
    <property type="match status" value="1"/>
</dbReference>
<evidence type="ECO:0000313" key="2">
    <source>
        <dbReference type="EMBL" id="TCC46435.1"/>
    </source>
</evidence>
<dbReference type="OrthoDB" id="63519at2"/>
<dbReference type="InterPro" id="IPR029058">
    <property type="entry name" value="AB_hydrolase_fold"/>
</dbReference>
<gene>
    <name evidence="2" type="ORF">E0H75_25475</name>
</gene>
<evidence type="ECO:0000259" key="1">
    <source>
        <dbReference type="Pfam" id="PF00561"/>
    </source>
</evidence>
<name>A0A4R0JVY8_9ACTN</name>
<dbReference type="Pfam" id="PF00561">
    <property type="entry name" value="Abhydrolase_1"/>
    <property type="match status" value="1"/>
</dbReference>
<accession>A0A4R0JVY8</accession>
<dbReference type="SUPFAM" id="SSF53474">
    <property type="entry name" value="alpha/beta-Hydrolases"/>
    <property type="match status" value="1"/>
</dbReference>
<dbReference type="PANTHER" id="PTHR43798:SF33">
    <property type="entry name" value="HYDROLASE, PUTATIVE (AFU_ORTHOLOGUE AFUA_2G14860)-RELATED"/>
    <property type="match status" value="1"/>
</dbReference>
<reference evidence="2 3" key="1">
    <citation type="submission" date="2019-02" db="EMBL/GenBank/DDBJ databases">
        <title>Kribbella capetownensis sp. nov. and Kribbella speibonae sp. nov., isolated from soil.</title>
        <authorList>
            <person name="Curtis S.M."/>
            <person name="Norton I."/>
            <person name="Everest G.J."/>
            <person name="Meyers P.R."/>
        </authorList>
    </citation>
    <scope>NUCLEOTIDE SEQUENCE [LARGE SCALE GENOMIC DNA]</scope>
    <source>
        <strain evidence="2 3">YM53</strain>
    </source>
</reference>
<evidence type="ECO:0000313" key="3">
    <source>
        <dbReference type="Proteomes" id="UP000293342"/>
    </source>
</evidence>
<protein>
    <submittedName>
        <fullName evidence="2">Alpha/beta fold hydrolase</fullName>
    </submittedName>
</protein>
<dbReference type="InterPro" id="IPR000073">
    <property type="entry name" value="AB_hydrolase_1"/>
</dbReference>
<proteinExistence type="predicted"/>
<dbReference type="PRINTS" id="PR00111">
    <property type="entry name" value="ABHYDROLASE"/>
</dbReference>
<dbReference type="InterPro" id="IPR050266">
    <property type="entry name" value="AB_hydrolase_sf"/>
</dbReference>
<dbReference type="Gene3D" id="3.40.50.1820">
    <property type="entry name" value="alpha/beta hydrolase"/>
    <property type="match status" value="1"/>
</dbReference>
<dbReference type="GO" id="GO:0016787">
    <property type="term" value="F:hydrolase activity"/>
    <property type="evidence" value="ECO:0007669"/>
    <property type="project" value="UniProtKB-KW"/>
</dbReference>
<comment type="caution">
    <text evidence="2">The sequence shown here is derived from an EMBL/GenBank/DDBJ whole genome shotgun (WGS) entry which is preliminary data.</text>
</comment>
<keyword evidence="2" id="KW-0378">Hydrolase</keyword>
<keyword evidence="3" id="KW-1185">Reference proteome</keyword>
<dbReference type="AlphaFoldDB" id="A0A4R0JVY8"/>
<dbReference type="Proteomes" id="UP000293342">
    <property type="component" value="Unassembled WGS sequence"/>
</dbReference>
<sequence length="277" mass="28970">MSELSLRGMTTVLLAHGAGGGIEANYAGLIEDLSADHTVIGVDLPGTGSAPRRSVPLTLDGLADELVAAAEGHDRFAIVGYSLGTAIAIRAATRHPDRVSGLVLTAPFARPNPRMTMLVELWRELLSGDPEQLAAFVHLVGIGTPTLDRLGADELAGSLSATVVPPGTPDHLDLIDVVDVRADLARIAVRTLVISTTQDNLVTPHHHREVADGVHQAEYVELASGHLPFVEAPQRWIGLVRGFLDDQDRATPSDSADAATAVATAGATRGSNGDGMM</sequence>
<feature type="domain" description="AB hydrolase-1" evidence="1">
    <location>
        <begin position="11"/>
        <end position="136"/>
    </location>
</feature>